<evidence type="ECO:0000313" key="2">
    <source>
        <dbReference type="EMBL" id="MED6147895.1"/>
    </source>
</evidence>
<proteinExistence type="predicted"/>
<dbReference type="EMBL" id="JASCZI010090934">
    <property type="protein sequence ID" value="MED6147895.1"/>
    <property type="molecule type" value="Genomic_DNA"/>
</dbReference>
<evidence type="ECO:0000256" key="1">
    <source>
        <dbReference type="SAM" id="MobiDB-lite"/>
    </source>
</evidence>
<reference evidence="2 3" key="1">
    <citation type="journal article" date="2023" name="Plants (Basel)">
        <title>Bridging the Gap: Combining Genomics and Transcriptomics Approaches to Understand Stylosanthes scabra, an Orphan Legume from the Brazilian Caatinga.</title>
        <authorList>
            <person name="Ferreira-Neto J.R.C."/>
            <person name="da Silva M.D."/>
            <person name="Binneck E."/>
            <person name="de Melo N.F."/>
            <person name="da Silva R.H."/>
            <person name="de Melo A.L.T.M."/>
            <person name="Pandolfi V."/>
            <person name="Bustamante F.O."/>
            <person name="Brasileiro-Vidal A.C."/>
            <person name="Benko-Iseppon A.M."/>
        </authorList>
    </citation>
    <scope>NUCLEOTIDE SEQUENCE [LARGE SCALE GENOMIC DNA]</scope>
    <source>
        <tissue evidence="2">Leaves</tissue>
    </source>
</reference>
<protein>
    <submittedName>
        <fullName evidence="2">Uncharacterized protein</fullName>
    </submittedName>
</protein>
<feature type="region of interest" description="Disordered" evidence="1">
    <location>
        <begin position="71"/>
        <end position="100"/>
    </location>
</feature>
<keyword evidence="3" id="KW-1185">Reference proteome</keyword>
<dbReference type="Proteomes" id="UP001341840">
    <property type="component" value="Unassembled WGS sequence"/>
</dbReference>
<name>A0ABU6THA9_9FABA</name>
<comment type="caution">
    <text evidence="2">The sequence shown here is derived from an EMBL/GenBank/DDBJ whole genome shotgun (WGS) entry which is preliminary data.</text>
</comment>
<evidence type="ECO:0000313" key="3">
    <source>
        <dbReference type="Proteomes" id="UP001341840"/>
    </source>
</evidence>
<sequence>MGSSVEYEAEDVYVPDLTPCLGEDENPFYWREQLRNMQSELVREPRDIGSSEADRVCPFGAFCQCPAESSVPMADEDGNGSQEVPNNAYEEDADVQLKMG</sequence>
<accession>A0ABU6THA9</accession>
<organism evidence="2 3">
    <name type="scientific">Stylosanthes scabra</name>
    <dbReference type="NCBI Taxonomy" id="79078"/>
    <lineage>
        <taxon>Eukaryota</taxon>
        <taxon>Viridiplantae</taxon>
        <taxon>Streptophyta</taxon>
        <taxon>Embryophyta</taxon>
        <taxon>Tracheophyta</taxon>
        <taxon>Spermatophyta</taxon>
        <taxon>Magnoliopsida</taxon>
        <taxon>eudicotyledons</taxon>
        <taxon>Gunneridae</taxon>
        <taxon>Pentapetalae</taxon>
        <taxon>rosids</taxon>
        <taxon>fabids</taxon>
        <taxon>Fabales</taxon>
        <taxon>Fabaceae</taxon>
        <taxon>Papilionoideae</taxon>
        <taxon>50 kb inversion clade</taxon>
        <taxon>dalbergioids sensu lato</taxon>
        <taxon>Dalbergieae</taxon>
        <taxon>Pterocarpus clade</taxon>
        <taxon>Stylosanthes</taxon>
    </lineage>
</organism>
<gene>
    <name evidence="2" type="ORF">PIB30_048143</name>
</gene>